<dbReference type="AlphaFoldDB" id="A0A8H7Y7H9"/>
<organism evidence="2">
    <name type="scientific">Psilocybe cubensis</name>
    <name type="common">Psychedelic mushroom</name>
    <name type="synonym">Stropharia cubensis</name>
    <dbReference type="NCBI Taxonomy" id="181762"/>
    <lineage>
        <taxon>Eukaryota</taxon>
        <taxon>Fungi</taxon>
        <taxon>Dikarya</taxon>
        <taxon>Basidiomycota</taxon>
        <taxon>Agaricomycotina</taxon>
        <taxon>Agaricomycetes</taxon>
        <taxon>Agaricomycetidae</taxon>
        <taxon>Agaricales</taxon>
        <taxon>Agaricineae</taxon>
        <taxon>Strophariaceae</taxon>
        <taxon>Psilocybe</taxon>
    </lineage>
</organism>
<accession>A0A8H7Y7H9</accession>
<keyword evidence="1" id="KW-0175">Coiled coil</keyword>
<gene>
    <name evidence="2" type="ORF">JR316_002259</name>
</gene>
<proteinExistence type="predicted"/>
<name>A0A8H7Y7H9_PSICU</name>
<dbReference type="PANTHER" id="PTHR33096">
    <property type="entry name" value="CXC2 DOMAIN-CONTAINING PROTEIN"/>
    <property type="match status" value="1"/>
</dbReference>
<comment type="caution">
    <text evidence="2">The sequence shown here is derived from an EMBL/GenBank/DDBJ whole genome shotgun (WGS) entry which is preliminary data.</text>
</comment>
<evidence type="ECO:0000313" key="2">
    <source>
        <dbReference type="EMBL" id="KAG5172756.1"/>
    </source>
</evidence>
<feature type="coiled-coil region" evidence="1">
    <location>
        <begin position="59"/>
        <end position="125"/>
    </location>
</feature>
<reference evidence="2" key="1">
    <citation type="submission" date="2021-02" db="EMBL/GenBank/DDBJ databases">
        <title>Psilocybe cubensis genome.</title>
        <authorList>
            <person name="Mckernan K.J."/>
            <person name="Crawford S."/>
            <person name="Trippe A."/>
            <person name="Kane L.T."/>
            <person name="Mclaughlin S."/>
        </authorList>
    </citation>
    <scope>NUCLEOTIDE SEQUENCE [LARGE SCALE GENOMIC DNA]</scope>
    <source>
        <strain evidence="2">MGC-MH-2018</strain>
    </source>
</reference>
<dbReference type="PANTHER" id="PTHR33096:SF1">
    <property type="entry name" value="CXC1-LIKE CYSTEINE CLUSTER ASSOCIATED WITH KDZ TRANSPOSASES DOMAIN-CONTAINING PROTEIN"/>
    <property type="match status" value="1"/>
</dbReference>
<evidence type="ECO:0000256" key="1">
    <source>
        <dbReference type="SAM" id="Coils"/>
    </source>
</evidence>
<dbReference type="EMBL" id="JAFIQS010000002">
    <property type="protein sequence ID" value="KAG5172756.1"/>
    <property type="molecule type" value="Genomic_DNA"/>
</dbReference>
<dbReference type="OrthoDB" id="3259165at2759"/>
<sequence length="428" mass="50705">MGTWLQRKWNAMNAKKFEAEIILNNMEQNGYTKDYLAIQWNEQVIYQTKPLKKQSKAWANKEIEEILLLSQNLDTYKKECNRLESMIETGIYEENITLYIIQENLEELQEKISKTKKAISNKRAKLSVDGRLNLTKLLNNEFLKLRMNALALKQRIRDRLRMRKFELENMERAYRSSINEAKLQKHVHQQIKRKEPGIQSLVRNYNKACVQLESMIAQKKAPRGAIAPLPIIMEGLFKLDVDDNIWQDIGFDDDENETIEIPDWLGKEDVRKGIKALLEYNRCIEEERRLIEEKKSMIQWFREEWVVIIKAIGQMSEDINVLYQLKQRKQFLLRLYLSWELPVRGIPGENNTLWGPTKEEIIKAKKYETTQSVLYKEYTNEVADIEMELEDDNEYEDEHDNNDDVITDFEDGDEAELLDQIEEDLSTL</sequence>
<protein>
    <submittedName>
        <fullName evidence="2">Uncharacterized protein</fullName>
    </submittedName>
</protein>